<evidence type="ECO:0000313" key="3">
    <source>
        <dbReference type="EMBL" id="ANP37067.1"/>
    </source>
</evidence>
<dbReference type="Proteomes" id="UP000092565">
    <property type="component" value="Chromosome"/>
</dbReference>
<dbReference type="NCBIfam" id="TIGR02230">
    <property type="entry name" value="ATPase_gene1"/>
    <property type="match status" value="1"/>
</dbReference>
<evidence type="ECO:0000313" key="6">
    <source>
        <dbReference type="Proteomes" id="UP001218364"/>
    </source>
</evidence>
<keyword evidence="2" id="KW-1133">Transmembrane helix</keyword>
<dbReference type="AlphaFoldDB" id="A0A1B0ZS92"/>
<reference evidence="4 6" key="2">
    <citation type="submission" date="2023-02" db="EMBL/GenBank/DDBJ databases">
        <title>Population genomics of bacteria associated with diatom.</title>
        <authorList>
            <person name="Xie J."/>
            <person name="Wang H."/>
        </authorList>
    </citation>
    <scope>NUCLEOTIDE SEQUENCE [LARGE SCALE GENOMIC DNA]</scope>
    <source>
        <strain evidence="4 6">PT47_8</strain>
    </source>
</reference>
<dbReference type="InterPro" id="IPR011744">
    <property type="entry name" value="ATPase_gene1"/>
</dbReference>
<feature type="compositionally biased region" description="Basic and acidic residues" evidence="1">
    <location>
        <begin position="1"/>
        <end position="16"/>
    </location>
</feature>
<dbReference type="EMBL" id="CP015124">
    <property type="protein sequence ID" value="ANP37067.1"/>
    <property type="molecule type" value="Genomic_DNA"/>
</dbReference>
<dbReference type="PATRIC" id="fig|60890.4.peg.2109"/>
<organism evidence="3 5">
    <name type="scientific">Phaeobacter gallaeciensis</name>
    <dbReference type="NCBI Taxonomy" id="60890"/>
    <lineage>
        <taxon>Bacteria</taxon>
        <taxon>Pseudomonadati</taxon>
        <taxon>Pseudomonadota</taxon>
        <taxon>Alphaproteobacteria</taxon>
        <taxon>Rhodobacterales</taxon>
        <taxon>Roseobacteraceae</taxon>
        <taxon>Phaeobacter</taxon>
    </lineage>
</organism>
<sequence length="97" mass="10649">MNGERPDAEEAEEIVRKARRKQAAQKHPQRSALYGLGMFGLVGWSVAVPVVLGVALGVWIDGHVQSHRSWTLILLLAGAALGCLNAWYWVQREGGDE</sequence>
<protein>
    <submittedName>
        <fullName evidence="4">AtpZ/AtpI family protein</fullName>
    </submittedName>
</protein>
<dbReference type="InterPro" id="IPR032820">
    <property type="entry name" value="ATPase_put"/>
</dbReference>
<keyword evidence="2" id="KW-0472">Membrane</keyword>
<keyword evidence="5" id="KW-1185">Reference proteome</keyword>
<name>A0A1B0ZS92_9RHOB</name>
<gene>
    <name evidence="3" type="ORF">JL2886_02176</name>
    <name evidence="4" type="ORF">PXK24_13260</name>
</gene>
<dbReference type="EMBL" id="JARCJK010000006">
    <property type="protein sequence ID" value="MDE4166663.1"/>
    <property type="molecule type" value="Genomic_DNA"/>
</dbReference>
<feature type="transmembrane region" description="Helical" evidence="2">
    <location>
        <begin position="72"/>
        <end position="90"/>
    </location>
</feature>
<accession>A0A1B0ZS92</accession>
<reference evidence="3 5" key="1">
    <citation type="submission" date="2016-04" db="EMBL/GenBank/DDBJ databases">
        <authorList>
            <person name="Evans L.H."/>
            <person name="Alamgir A."/>
            <person name="Owens N."/>
            <person name="Weber N.D."/>
            <person name="Virtaneva K."/>
            <person name="Barbian K."/>
            <person name="Babar A."/>
            <person name="Rosenke K."/>
        </authorList>
    </citation>
    <scope>NUCLEOTIDE SEQUENCE [LARGE SCALE GENOMIC DNA]</scope>
    <source>
        <strain evidence="3 5">JL2886</strain>
    </source>
</reference>
<keyword evidence="2" id="KW-0812">Transmembrane</keyword>
<feature type="transmembrane region" description="Helical" evidence="2">
    <location>
        <begin position="36"/>
        <end position="60"/>
    </location>
</feature>
<dbReference type="Pfam" id="PF09527">
    <property type="entry name" value="ATPase_gene1"/>
    <property type="match status" value="1"/>
</dbReference>
<dbReference type="Proteomes" id="UP001218364">
    <property type="component" value="Unassembled WGS sequence"/>
</dbReference>
<evidence type="ECO:0000256" key="2">
    <source>
        <dbReference type="SAM" id="Phobius"/>
    </source>
</evidence>
<dbReference type="RefSeq" id="WP_065271943.1">
    <property type="nucleotide sequence ID" value="NZ_CP015124.1"/>
</dbReference>
<feature type="compositionally biased region" description="Basic residues" evidence="1">
    <location>
        <begin position="17"/>
        <end position="28"/>
    </location>
</feature>
<evidence type="ECO:0000313" key="4">
    <source>
        <dbReference type="EMBL" id="MDE4166663.1"/>
    </source>
</evidence>
<evidence type="ECO:0000256" key="1">
    <source>
        <dbReference type="SAM" id="MobiDB-lite"/>
    </source>
</evidence>
<feature type="region of interest" description="Disordered" evidence="1">
    <location>
        <begin position="1"/>
        <end position="28"/>
    </location>
</feature>
<evidence type="ECO:0000313" key="5">
    <source>
        <dbReference type="Proteomes" id="UP000092565"/>
    </source>
</evidence>
<proteinExistence type="predicted"/>